<dbReference type="InterPro" id="IPR013325">
    <property type="entry name" value="RNA_pol_sigma_r2"/>
</dbReference>
<evidence type="ECO:0000256" key="3">
    <source>
        <dbReference type="ARBA" id="ARBA00023082"/>
    </source>
</evidence>
<dbReference type="InterPro" id="IPR039425">
    <property type="entry name" value="RNA_pol_sigma-70-like"/>
</dbReference>
<evidence type="ECO:0000256" key="4">
    <source>
        <dbReference type="ARBA" id="ARBA00023163"/>
    </source>
</evidence>
<dbReference type="Proteomes" id="UP001596101">
    <property type="component" value="Unassembled WGS sequence"/>
</dbReference>
<evidence type="ECO:0000259" key="5">
    <source>
        <dbReference type="Pfam" id="PF04542"/>
    </source>
</evidence>
<dbReference type="NCBIfam" id="TIGR02937">
    <property type="entry name" value="sigma70-ECF"/>
    <property type="match status" value="1"/>
</dbReference>
<dbReference type="EMBL" id="JBHSMR010000013">
    <property type="protein sequence ID" value="MFC5479999.1"/>
    <property type="molecule type" value="Genomic_DNA"/>
</dbReference>
<dbReference type="SUPFAM" id="SSF88946">
    <property type="entry name" value="Sigma2 domain of RNA polymerase sigma factors"/>
    <property type="match status" value="1"/>
</dbReference>
<accession>A0ABW0MP38</accession>
<evidence type="ECO:0000256" key="2">
    <source>
        <dbReference type="ARBA" id="ARBA00023015"/>
    </source>
</evidence>
<gene>
    <name evidence="7" type="ORF">ACFPQ5_17510</name>
</gene>
<dbReference type="InterPro" id="IPR013324">
    <property type="entry name" value="RNA_pol_sigma_r3/r4-like"/>
</dbReference>
<proteinExistence type="inferred from homology"/>
<evidence type="ECO:0000256" key="1">
    <source>
        <dbReference type="ARBA" id="ARBA00010641"/>
    </source>
</evidence>
<dbReference type="CDD" id="cd06171">
    <property type="entry name" value="Sigma70_r4"/>
    <property type="match status" value="1"/>
</dbReference>
<dbReference type="InterPro" id="IPR014284">
    <property type="entry name" value="RNA_pol_sigma-70_dom"/>
</dbReference>
<dbReference type="InterPro" id="IPR013249">
    <property type="entry name" value="RNA_pol_sigma70_r4_t2"/>
</dbReference>
<keyword evidence="4" id="KW-0804">Transcription</keyword>
<comment type="similarity">
    <text evidence="1">Belongs to the sigma-70 factor family. ECF subfamily.</text>
</comment>
<feature type="domain" description="RNA polymerase sigma factor 70 region 4 type 2" evidence="6">
    <location>
        <begin position="132"/>
        <end position="184"/>
    </location>
</feature>
<dbReference type="PANTHER" id="PTHR43133:SF62">
    <property type="entry name" value="RNA POLYMERASE SIGMA FACTOR SIGZ"/>
    <property type="match status" value="1"/>
</dbReference>
<keyword evidence="2" id="KW-0805">Transcription regulation</keyword>
<keyword evidence="8" id="KW-1185">Reference proteome</keyword>
<reference evidence="8" key="1">
    <citation type="journal article" date="2019" name="Int. J. Syst. Evol. Microbiol.">
        <title>The Global Catalogue of Microorganisms (GCM) 10K type strain sequencing project: providing services to taxonomists for standard genome sequencing and annotation.</title>
        <authorList>
            <consortium name="The Broad Institute Genomics Platform"/>
            <consortium name="The Broad Institute Genome Sequencing Center for Infectious Disease"/>
            <person name="Wu L."/>
            <person name="Ma J."/>
        </authorList>
    </citation>
    <scope>NUCLEOTIDE SEQUENCE [LARGE SCALE GENOMIC DNA]</scope>
    <source>
        <strain evidence="8">CCUG 43111</strain>
    </source>
</reference>
<dbReference type="Gene3D" id="1.10.10.10">
    <property type="entry name" value="Winged helix-like DNA-binding domain superfamily/Winged helix DNA-binding domain"/>
    <property type="match status" value="1"/>
</dbReference>
<dbReference type="PANTHER" id="PTHR43133">
    <property type="entry name" value="RNA POLYMERASE ECF-TYPE SIGMA FACTO"/>
    <property type="match status" value="1"/>
</dbReference>
<comment type="caution">
    <text evidence="7">The sequence shown here is derived from an EMBL/GenBank/DDBJ whole genome shotgun (WGS) entry which is preliminary data.</text>
</comment>
<organism evidence="7 8">
    <name type="scientific">Massilia suwonensis</name>
    <dbReference type="NCBI Taxonomy" id="648895"/>
    <lineage>
        <taxon>Bacteria</taxon>
        <taxon>Pseudomonadati</taxon>
        <taxon>Pseudomonadota</taxon>
        <taxon>Betaproteobacteria</taxon>
        <taxon>Burkholderiales</taxon>
        <taxon>Oxalobacteraceae</taxon>
        <taxon>Telluria group</taxon>
        <taxon>Massilia</taxon>
    </lineage>
</organism>
<keyword evidence="3" id="KW-0731">Sigma factor</keyword>
<dbReference type="RefSeq" id="WP_379758522.1">
    <property type="nucleotide sequence ID" value="NZ_JBHSMR010000013.1"/>
</dbReference>
<name>A0ABW0MP38_9BURK</name>
<dbReference type="Pfam" id="PF08281">
    <property type="entry name" value="Sigma70_r4_2"/>
    <property type="match status" value="1"/>
</dbReference>
<dbReference type="InterPro" id="IPR007627">
    <property type="entry name" value="RNA_pol_sigma70_r2"/>
</dbReference>
<dbReference type="InterPro" id="IPR036388">
    <property type="entry name" value="WH-like_DNA-bd_sf"/>
</dbReference>
<evidence type="ECO:0000313" key="8">
    <source>
        <dbReference type="Proteomes" id="UP001596101"/>
    </source>
</evidence>
<sequence length="194" mass="21420">MSTPPTQADPAQLRAWLHGAARRDRLAFRALYEASAPRLYGLALRILGRRELAEEVLQESFVAIWHHAVDYESALSAPMTWMTAIVRNRAFDVLRHRRSTGEDDALDSAALASLADLAATPAERLQTSSEAQALADCMAALEARHREVIGMAFFHDLSYSDVANKLTLPLGTVKTWIRRSLARLHDCLSARGAA</sequence>
<evidence type="ECO:0000313" key="7">
    <source>
        <dbReference type="EMBL" id="MFC5479999.1"/>
    </source>
</evidence>
<dbReference type="Gene3D" id="1.10.1740.10">
    <property type="match status" value="1"/>
</dbReference>
<protein>
    <submittedName>
        <fullName evidence="7">Sigma-70 family RNA polymerase sigma factor</fullName>
    </submittedName>
</protein>
<dbReference type="SUPFAM" id="SSF88659">
    <property type="entry name" value="Sigma3 and sigma4 domains of RNA polymerase sigma factors"/>
    <property type="match status" value="1"/>
</dbReference>
<evidence type="ECO:0000259" key="6">
    <source>
        <dbReference type="Pfam" id="PF08281"/>
    </source>
</evidence>
<dbReference type="Pfam" id="PF04542">
    <property type="entry name" value="Sigma70_r2"/>
    <property type="match status" value="1"/>
</dbReference>
<feature type="domain" description="RNA polymerase sigma-70 region 2" evidence="5">
    <location>
        <begin position="31"/>
        <end position="99"/>
    </location>
</feature>